<feature type="signal peptide" evidence="1">
    <location>
        <begin position="1"/>
        <end position="19"/>
    </location>
</feature>
<comment type="caution">
    <text evidence="2">The sequence shown here is derived from an EMBL/GenBank/DDBJ whole genome shotgun (WGS) entry which is preliminary data.</text>
</comment>
<proteinExistence type="predicted"/>
<dbReference type="EMBL" id="CATQJA010002657">
    <property type="protein sequence ID" value="CAJ0579681.1"/>
    <property type="molecule type" value="Genomic_DNA"/>
</dbReference>
<dbReference type="AlphaFoldDB" id="A0AA36D2W5"/>
<name>A0AA36D2W5_9BILA</name>
<keyword evidence="1" id="KW-0732">Signal</keyword>
<dbReference type="Proteomes" id="UP001177023">
    <property type="component" value="Unassembled WGS sequence"/>
</dbReference>
<sequence length="170" mass="16956">MHRLVVTLAIVGLCKQTCATLFDGPAVSAEATTSSTSVEDTTTALAPMSRAKRQCGGMGGCCAGMCGQCGGMGMCGQVCCAQQPSCSCGNPGCSCLPAAPPPCVCGTPSCSCTTNTQLVAVQQTCCTCCRPVCTQACIQGGGCGCGCTRGGCGRKRRSLLAIAAEEADKQ</sequence>
<protein>
    <submittedName>
        <fullName evidence="2">Uncharacterized protein</fullName>
    </submittedName>
</protein>
<organism evidence="2 3">
    <name type="scientific">Mesorhabditis spiculigera</name>
    <dbReference type="NCBI Taxonomy" id="96644"/>
    <lineage>
        <taxon>Eukaryota</taxon>
        <taxon>Metazoa</taxon>
        <taxon>Ecdysozoa</taxon>
        <taxon>Nematoda</taxon>
        <taxon>Chromadorea</taxon>
        <taxon>Rhabditida</taxon>
        <taxon>Rhabditina</taxon>
        <taxon>Rhabditomorpha</taxon>
        <taxon>Rhabditoidea</taxon>
        <taxon>Rhabditidae</taxon>
        <taxon>Mesorhabditinae</taxon>
        <taxon>Mesorhabditis</taxon>
    </lineage>
</organism>
<feature type="non-terminal residue" evidence="2">
    <location>
        <position position="1"/>
    </location>
</feature>
<reference evidence="2" key="1">
    <citation type="submission" date="2023-06" db="EMBL/GenBank/DDBJ databases">
        <authorList>
            <person name="Delattre M."/>
        </authorList>
    </citation>
    <scope>NUCLEOTIDE SEQUENCE</scope>
    <source>
        <strain evidence="2">AF72</strain>
    </source>
</reference>
<feature type="chain" id="PRO_5041246555" evidence="1">
    <location>
        <begin position="20"/>
        <end position="170"/>
    </location>
</feature>
<gene>
    <name evidence="2" type="ORF">MSPICULIGERA_LOCUS17889</name>
</gene>
<evidence type="ECO:0000313" key="2">
    <source>
        <dbReference type="EMBL" id="CAJ0579681.1"/>
    </source>
</evidence>
<evidence type="ECO:0000313" key="3">
    <source>
        <dbReference type="Proteomes" id="UP001177023"/>
    </source>
</evidence>
<evidence type="ECO:0000256" key="1">
    <source>
        <dbReference type="SAM" id="SignalP"/>
    </source>
</evidence>
<accession>A0AA36D2W5</accession>
<keyword evidence="3" id="KW-1185">Reference proteome</keyword>